<evidence type="ECO:0000313" key="3">
    <source>
        <dbReference type="Proteomes" id="UP000033710"/>
    </source>
</evidence>
<dbReference type="KEGG" id="ssck:SPSK_04843"/>
<gene>
    <name evidence="2" type="ORF">SPSK_04843</name>
</gene>
<sequence length="1184" mass="115730">MSNYNTLLCPFKQVKLVACGQQPAHDSAQHTVTLAKPVWLQLVIVVRIVIRQLSAAVPAAVLFLHVLVDEVGVHLRATVEAPVGVAARHGARDVVAAAALFGDGAAPRARLEAVGGRGVLAPCRLGRLGLAVGTLPVDDVGRRALRADALGKRLGQAAVVAPGVDPGAGAGDGGAQVAEGVEAEARDDGGRGPAATKGAVQGGNVEQAAAGVEAVPVAVAAGADALAAAAAPAGGAQAALAGGRKAEAAGVGLGAAGGDPAAQLGDDVVDVADGLAVEGQRQGAVAFGVLGRWRREHLDGGGEALDTGGRDGVKEAAAAKRLENLTAGGDVDDGRDGAGGAGGALKRLGAEAGRAVGGGPDDAAQAGAALDKGRLGHGRGVVGLGAGGAAVVALGPHGQAVRVRGGGGVGGGDVGGDARVVDGRSGTGAGGLVAQAADALGGHDGDGAGEVADAADDGGAHGDLGLVGLPADAGREGGVQVDFGQLVVDEGLEEGAVGAAEEAGGAVRRRSGACGPPGDIVLVGGQQQVEAVGVPGLRDIERVPVGRKGQQLAVGDVAQRRQAHAQGQGGQQGGRARAQQGARHNGVQQDLPELALVLGAGEGERDAGDIAGVAGAGGHGGNVARQVVFGGDIGQASQDASEAAQDPGVAGAANFEQVAAGEADRGVVVVVRFVFVAVGVTTRRRQLGKVHGRVEQHTGELVGGRHAGDELEDLGLVVVRLLEPLLEAGLLVGVGGGVDLAAELGQQVVAGRVEAVAADGAPEAAKDGVDGDGGNVGLDDILQVGDDEAAVGLVGAVALAEVGQGGLAGGDMLLEVGEADADLFQVVAGPLADIGGVLVHPVLLGFGVPLAGQLVEVHGVAVAAVLGQVRRTAVLGAARLLLLDAHPGQQDAHGDLRDGGRTAAAGNLEARAAGPGREVGEGGEGVDVVALDDAEDARLLAAGAQRAGERDPVGKRRSLGPVQRRGGGGLAGERVRLAYAVDAAGGGRVRRGIGEDDDDGADVVAHVGVHAGQARLGGLGPVAAVAGLQVPRKVEQLRAGGLGVGRDVVQVGAGVEAVPAGTLGEGAAAVVAVGDDADAGEAACEGGDADDLGQRVVEGVQVDAHGRRGVGDDAQVVDARVLHGGGGGMGWGFENKEKKRKWRTKGTATSALSIVVVKRHLGKAHCDLDRASARGKAVHDHHGA</sequence>
<protein>
    <submittedName>
        <fullName evidence="2">Uncharacterized protein</fullName>
    </submittedName>
</protein>
<dbReference type="VEuPathDB" id="FungiDB:SPSK_04843"/>
<evidence type="ECO:0000256" key="1">
    <source>
        <dbReference type="SAM" id="MobiDB-lite"/>
    </source>
</evidence>
<feature type="compositionally biased region" description="Low complexity" evidence="1">
    <location>
        <begin position="574"/>
        <end position="584"/>
    </location>
</feature>
<reference evidence="2 3" key="1">
    <citation type="journal article" date="2014" name="BMC Genomics">
        <title>Comparative genomics of the major fungal agents of human and animal Sporotrichosis: Sporothrix schenckii and Sporothrix brasiliensis.</title>
        <authorList>
            <person name="Teixeira M.M."/>
            <person name="de Almeida L.G."/>
            <person name="Kubitschek-Barreira P."/>
            <person name="Alves F.L."/>
            <person name="Kioshima E.S."/>
            <person name="Abadio A.K."/>
            <person name="Fernandes L."/>
            <person name="Derengowski L.S."/>
            <person name="Ferreira K.S."/>
            <person name="Souza R.C."/>
            <person name="Ruiz J.C."/>
            <person name="de Andrade N.C."/>
            <person name="Paes H.C."/>
            <person name="Nicola A.M."/>
            <person name="Albuquerque P."/>
            <person name="Gerber A.L."/>
            <person name="Martins V.P."/>
            <person name="Peconick L.D."/>
            <person name="Neto A.V."/>
            <person name="Chaucanez C.B."/>
            <person name="Silva P.A."/>
            <person name="Cunha O.L."/>
            <person name="de Oliveira F.F."/>
            <person name="dos Santos T.C."/>
            <person name="Barros A.L."/>
            <person name="Soares M.A."/>
            <person name="de Oliveira L.M."/>
            <person name="Marini M.M."/>
            <person name="Villalobos-Duno H."/>
            <person name="Cunha M.M."/>
            <person name="de Hoog S."/>
            <person name="da Silveira J.F."/>
            <person name="Henrissat B."/>
            <person name="Nino-Vega G.A."/>
            <person name="Cisalpino P.S."/>
            <person name="Mora-Montes H.M."/>
            <person name="Almeida S.R."/>
            <person name="Stajich J.E."/>
            <person name="Lopes-Bezerra L.M."/>
            <person name="Vasconcelos A.T."/>
            <person name="Felipe M.S."/>
        </authorList>
    </citation>
    <scope>NUCLEOTIDE SEQUENCE [LARGE SCALE GENOMIC DNA]</scope>
    <source>
        <strain evidence="2 3">1099-18</strain>
    </source>
</reference>
<dbReference type="OrthoDB" id="10623734at2759"/>
<feature type="region of interest" description="Disordered" evidence="1">
    <location>
        <begin position="556"/>
        <end position="586"/>
    </location>
</feature>
<proteinExistence type="predicted"/>
<dbReference type="AlphaFoldDB" id="A0A0F2LS05"/>
<feature type="region of interest" description="Disordered" evidence="1">
    <location>
        <begin position="944"/>
        <end position="967"/>
    </location>
</feature>
<name>A0A0F2LS05_SPOSC</name>
<reference evidence="2 3" key="2">
    <citation type="journal article" date="2015" name="Eukaryot. Cell">
        <title>Asexual propagation of a virulent clone complex in a human and feline outbreak of sporotrichosis.</title>
        <authorList>
            <person name="Teixeira Mde M."/>
            <person name="Rodrigues A.M."/>
            <person name="Tsui C.K."/>
            <person name="de Almeida L.G."/>
            <person name="Van Diepeningen A.D."/>
            <person name="van den Ende B.G."/>
            <person name="Fernandes G.F."/>
            <person name="Kano R."/>
            <person name="Hamelin R.C."/>
            <person name="Lopes-Bezerra L.M."/>
            <person name="Vasconcelos A.T."/>
            <person name="de Hoog S."/>
            <person name="de Camargo Z.P."/>
            <person name="Felipe M.S."/>
        </authorList>
    </citation>
    <scope>NUCLEOTIDE SEQUENCE [LARGE SCALE GENOMIC DNA]</scope>
    <source>
        <strain evidence="2 3">1099-18</strain>
    </source>
</reference>
<accession>A0A0F2LS05</accession>
<evidence type="ECO:0000313" key="2">
    <source>
        <dbReference type="EMBL" id="KJR80287.1"/>
    </source>
</evidence>
<organism evidence="2 3">
    <name type="scientific">Sporothrix schenckii 1099-18</name>
    <dbReference type="NCBI Taxonomy" id="1397361"/>
    <lineage>
        <taxon>Eukaryota</taxon>
        <taxon>Fungi</taxon>
        <taxon>Dikarya</taxon>
        <taxon>Ascomycota</taxon>
        <taxon>Pezizomycotina</taxon>
        <taxon>Sordariomycetes</taxon>
        <taxon>Sordariomycetidae</taxon>
        <taxon>Ophiostomatales</taxon>
        <taxon>Ophiostomataceae</taxon>
        <taxon>Sporothrix</taxon>
    </lineage>
</organism>
<dbReference type="EMBL" id="AXCR01000012">
    <property type="protein sequence ID" value="KJR80287.1"/>
    <property type="molecule type" value="Genomic_DNA"/>
</dbReference>
<dbReference type="RefSeq" id="XP_016582963.1">
    <property type="nucleotide sequence ID" value="XM_016731605.1"/>
</dbReference>
<comment type="caution">
    <text evidence="2">The sequence shown here is derived from an EMBL/GenBank/DDBJ whole genome shotgun (WGS) entry which is preliminary data.</text>
</comment>
<dbReference type="Proteomes" id="UP000033710">
    <property type="component" value="Unassembled WGS sequence"/>
</dbReference>
<dbReference type="GeneID" id="27666882"/>